<keyword evidence="2" id="KW-0479">Metal-binding</keyword>
<dbReference type="GO" id="GO:0046872">
    <property type="term" value="F:metal ion binding"/>
    <property type="evidence" value="ECO:0007669"/>
    <property type="project" value="UniProtKB-KW"/>
</dbReference>
<accession>A0A846RSH0</accession>
<organism evidence="6 7">
    <name type="scientific">Arthrobacter pigmenti</name>
    <dbReference type="NCBI Taxonomy" id="271432"/>
    <lineage>
        <taxon>Bacteria</taxon>
        <taxon>Bacillati</taxon>
        <taxon>Actinomycetota</taxon>
        <taxon>Actinomycetes</taxon>
        <taxon>Micrococcales</taxon>
        <taxon>Micrococcaceae</taxon>
        <taxon>Arthrobacter</taxon>
    </lineage>
</organism>
<feature type="domain" description="PIN" evidence="5">
    <location>
        <begin position="6"/>
        <end position="125"/>
    </location>
</feature>
<keyword evidence="7" id="KW-1185">Reference proteome</keyword>
<gene>
    <name evidence="6" type="ORF">BJ994_002568</name>
</gene>
<dbReference type="AlphaFoldDB" id="A0A846RSH0"/>
<dbReference type="Gene3D" id="3.40.50.1010">
    <property type="entry name" value="5'-nuclease"/>
    <property type="match status" value="1"/>
</dbReference>
<evidence type="ECO:0000259" key="5">
    <source>
        <dbReference type="Pfam" id="PF01850"/>
    </source>
</evidence>
<sequence>MGTTTYLIDSQALLLAMTSPRSLSSKARKIISSMDETLLASAATAYELAYKYRKGKLPGLDRVFIGYEHHVRRVAPLTVPITTEHALTAASLVWNHADPFDRLIAAQAMVEGATIITSDNAMHEFEALSTVW</sequence>
<dbReference type="GO" id="GO:0004518">
    <property type="term" value="F:nuclease activity"/>
    <property type="evidence" value="ECO:0007669"/>
    <property type="project" value="UniProtKB-KW"/>
</dbReference>
<dbReference type="SUPFAM" id="SSF88723">
    <property type="entry name" value="PIN domain-like"/>
    <property type="match status" value="1"/>
</dbReference>
<keyword evidence="1" id="KW-0540">Nuclease</keyword>
<dbReference type="GO" id="GO:0016787">
    <property type="term" value="F:hydrolase activity"/>
    <property type="evidence" value="ECO:0007669"/>
    <property type="project" value="UniProtKB-KW"/>
</dbReference>
<dbReference type="Pfam" id="PF01850">
    <property type="entry name" value="PIN"/>
    <property type="match status" value="1"/>
</dbReference>
<dbReference type="InterPro" id="IPR052919">
    <property type="entry name" value="TA_system_RNase"/>
</dbReference>
<proteinExistence type="predicted"/>
<evidence type="ECO:0000256" key="1">
    <source>
        <dbReference type="ARBA" id="ARBA00022722"/>
    </source>
</evidence>
<dbReference type="EMBL" id="JAATJL010000001">
    <property type="protein sequence ID" value="NJC23492.1"/>
    <property type="molecule type" value="Genomic_DNA"/>
</dbReference>
<evidence type="ECO:0000256" key="3">
    <source>
        <dbReference type="ARBA" id="ARBA00022801"/>
    </source>
</evidence>
<dbReference type="CDD" id="cd09872">
    <property type="entry name" value="PIN_Sll0205-like"/>
    <property type="match status" value="1"/>
</dbReference>
<evidence type="ECO:0000313" key="6">
    <source>
        <dbReference type="EMBL" id="NJC23492.1"/>
    </source>
</evidence>
<evidence type="ECO:0000256" key="4">
    <source>
        <dbReference type="ARBA" id="ARBA00022842"/>
    </source>
</evidence>
<name>A0A846RSH0_9MICC</name>
<evidence type="ECO:0000256" key="2">
    <source>
        <dbReference type="ARBA" id="ARBA00022723"/>
    </source>
</evidence>
<dbReference type="PANTHER" id="PTHR36173:SF2">
    <property type="entry name" value="RIBONUCLEASE VAPC16"/>
    <property type="match status" value="1"/>
</dbReference>
<dbReference type="InterPro" id="IPR002716">
    <property type="entry name" value="PIN_dom"/>
</dbReference>
<protein>
    <submittedName>
        <fullName evidence="6">PIN domain nuclease of toxin-antitoxin system</fullName>
    </submittedName>
</protein>
<dbReference type="RefSeq" id="WP_167994682.1">
    <property type="nucleotide sequence ID" value="NZ_JAATJL010000001.1"/>
</dbReference>
<keyword evidence="4" id="KW-0460">Magnesium</keyword>
<dbReference type="PANTHER" id="PTHR36173">
    <property type="entry name" value="RIBONUCLEASE VAPC16-RELATED"/>
    <property type="match status" value="1"/>
</dbReference>
<comment type="caution">
    <text evidence="6">The sequence shown here is derived from an EMBL/GenBank/DDBJ whole genome shotgun (WGS) entry which is preliminary data.</text>
</comment>
<keyword evidence="3" id="KW-0378">Hydrolase</keyword>
<dbReference type="InterPro" id="IPR041705">
    <property type="entry name" value="PIN_Sll0205"/>
</dbReference>
<dbReference type="InterPro" id="IPR029060">
    <property type="entry name" value="PIN-like_dom_sf"/>
</dbReference>
<evidence type="ECO:0000313" key="7">
    <source>
        <dbReference type="Proteomes" id="UP000547458"/>
    </source>
</evidence>
<reference evidence="6 7" key="1">
    <citation type="submission" date="2020-03" db="EMBL/GenBank/DDBJ databases">
        <title>Sequencing the genomes of 1000 actinobacteria strains.</title>
        <authorList>
            <person name="Klenk H.-P."/>
        </authorList>
    </citation>
    <scope>NUCLEOTIDE SEQUENCE [LARGE SCALE GENOMIC DNA]</scope>
    <source>
        <strain evidence="6 7">DSM 16403</strain>
    </source>
</reference>
<dbReference type="Proteomes" id="UP000547458">
    <property type="component" value="Unassembled WGS sequence"/>
</dbReference>